<accession>A0ABW5ZU75</accession>
<dbReference type="EMBL" id="JBHUOS010000010">
    <property type="protein sequence ID" value="MFD2916554.1"/>
    <property type="molecule type" value="Genomic_DNA"/>
</dbReference>
<gene>
    <name evidence="5" type="ORF">ACFS29_12945</name>
</gene>
<evidence type="ECO:0000256" key="1">
    <source>
        <dbReference type="ARBA" id="ARBA00022729"/>
    </source>
</evidence>
<feature type="domain" description="Secretion system C-terminal sorting" evidence="4">
    <location>
        <begin position="391"/>
        <end position="459"/>
    </location>
</feature>
<feature type="signal peptide" evidence="2">
    <location>
        <begin position="1"/>
        <end position="20"/>
    </location>
</feature>
<feature type="chain" id="PRO_5046716013" evidence="2">
    <location>
        <begin position="21"/>
        <end position="461"/>
    </location>
</feature>
<dbReference type="Pfam" id="PF04389">
    <property type="entry name" value="Peptidase_M28"/>
    <property type="match status" value="1"/>
</dbReference>
<evidence type="ECO:0000256" key="2">
    <source>
        <dbReference type="SAM" id="SignalP"/>
    </source>
</evidence>
<dbReference type="Proteomes" id="UP001597548">
    <property type="component" value="Unassembled WGS sequence"/>
</dbReference>
<dbReference type="PANTHER" id="PTHR12147:SF26">
    <property type="entry name" value="PEPTIDASE M28 DOMAIN-CONTAINING PROTEIN"/>
    <property type="match status" value="1"/>
</dbReference>
<dbReference type="PANTHER" id="PTHR12147">
    <property type="entry name" value="METALLOPEPTIDASE M28 FAMILY MEMBER"/>
    <property type="match status" value="1"/>
</dbReference>
<dbReference type="InterPro" id="IPR026444">
    <property type="entry name" value="Secre_tail"/>
</dbReference>
<comment type="caution">
    <text evidence="5">The sequence shown here is derived from an EMBL/GenBank/DDBJ whole genome shotgun (WGS) entry which is preliminary data.</text>
</comment>
<evidence type="ECO:0000313" key="5">
    <source>
        <dbReference type="EMBL" id="MFD2916554.1"/>
    </source>
</evidence>
<reference evidence="6" key="1">
    <citation type="journal article" date="2019" name="Int. J. Syst. Evol. Microbiol.">
        <title>The Global Catalogue of Microorganisms (GCM) 10K type strain sequencing project: providing services to taxonomists for standard genome sequencing and annotation.</title>
        <authorList>
            <consortium name="The Broad Institute Genomics Platform"/>
            <consortium name="The Broad Institute Genome Sequencing Center for Infectious Disease"/>
            <person name="Wu L."/>
            <person name="Ma J."/>
        </authorList>
    </citation>
    <scope>NUCLEOTIDE SEQUENCE [LARGE SCALE GENOMIC DNA]</scope>
    <source>
        <strain evidence="6">KCTC 32514</strain>
    </source>
</reference>
<name>A0ABW5ZU75_9FLAO</name>
<evidence type="ECO:0000259" key="4">
    <source>
        <dbReference type="Pfam" id="PF18962"/>
    </source>
</evidence>
<evidence type="ECO:0000313" key="6">
    <source>
        <dbReference type="Proteomes" id="UP001597548"/>
    </source>
</evidence>
<organism evidence="5 6">
    <name type="scientific">Psychroserpens luteus</name>
    <dbReference type="NCBI Taxonomy" id="1434066"/>
    <lineage>
        <taxon>Bacteria</taxon>
        <taxon>Pseudomonadati</taxon>
        <taxon>Bacteroidota</taxon>
        <taxon>Flavobacteriia</taxon>
        <taxon>Flavobacteriales</taxon>
        <taxon>Flavobacteriaceae</taxon>
        <taxon>Psychroserpens</taxon>
    </lineage>
</organism>
<dbReference type="Pfam" id="PF18962">
    <property type="entry name" value="Por_Secre_tail"/>
    <property type="match status" value="1"/>
</dbReference>
<protein>
    <submittedName>
        <fullName evidence="5">M28 family peptidase</fullName>
    </submittedName>
</protein>
<dbReference type="InterPro" id="IPR045175">
    <property type="entry name" value="M28_fam"/>
</dbReference>
<sequence>MKALHTTILCILLCTFSSFSQNIQDIINQVDINNLSLTLNEFSGEQTTTVDGNTVTILNRQQANNELAGDYLVERLEALGNIVITEQPFNTNGRNIIATQFGKTNPNDIYIVCAHYDTVADYCADDNASGTAAVLEIARILSTQCLDNTIVYALWDEEEIGLRGSQFYANQAASNGDNILGVLNMDMIGYDSDAVGQPGDNEFDIDYRDIAGSAAMKDDIIAVLNAYTFDLSVIEVNPGTTGSDHASFWFANGGANPFPAVLVGESWETNDETPFYHSSGDRVSTLDMQYLNEMVKLVTGYMVTKGSLVAVDNTITQTMTMLTSNQNSASYQWFNSDLDTAISGETNQSFTPTANGYYEVEITSGTCVERSESILFNTLGLDSFSTEELKIYPIPARNYLTIELSSEISTHLNLFDVSGKLVLEQTITESTELDIKDLPQGIYFLKVNTDEKSGTYKIVKE</sequence>
<proteinExistence type="predicted"/>
<dbReference type="NCBIfam" id="TIGR04183">
    <property type="entry name" value="Por_Secre_tail"/>
    <property type="match status" value="1"/>
</dbReference>
<evidence type="ECO:0000259" key="3">
    <source>
        <dbReference type="Pfam" id="PF04389"/>
    </source>
</evidence>
<feature type="domain" description="Peptidase M28" evidence="3">
    <location>
        <begin position="95"/>
        <end position="299"/>
    </location>
</feature>
<keyword evidence="1 2" id="KW-0732">Signal</keyword>
<dbReference type="SUPFAM" id="SSF53187">
    <property type="entry name" value="Zn-dependent exopeptidases"/>
    <property type="match status" value="1"/>
</dbReference>
<keyword evidence="6" id="KW-1185">Reference proteome</keyword>
<dbReference type="InterPro" id="IPR007484">
    <property type="entry name" value="Peptidase_M28"/>
</dbReference>
<dbReference type="RefSeq" id="WP_194506581.1">
    <property type="nucleotide sequence ID" value="NZ_JADILU010000001.1"/>
</dbReference>
<dbReference type="Gene3D" id="3.40.630.10">
    <property type="entry name" value="Zn peptidases"/>
    <property type="match status" value="1"/>
</dbReference>